<name>A0A6N3GHY4_KLEOX</name>
<sequence length="55" mass="6404">MKWLVEVIELMANSRYEVIYYDEEGARIGGFDFEASSMDEAEQLIREANIKAKED</sequence>
<evidence type="ECO:0000313" key="1">
    <source>
        <dbReference type="EMBL" id="VYU63760.1"/>
    </source>
</evidence>
<accession>A0A6N3GHY4</accession>
<protein>
    <submittedName>
        <fullName evidence="1">Uncharacterized protein</fullName>
    </submittedName>
</protein>
<dbReference type="EMBL" id="CACRTM010000032">
    <property type="protein sequence ID" value="VYU63760.1"/>
    <property type="molecule type" value="Genomic_DNA"/>
</dbReference>
<gene>
    <name evidence="1" type="ORF">KOLFYP65_04924</name>
</gene>
<dbReference type="RefSeq" id="WP_156529837.1">
    <property type="nucleotide sequence ID" value="NZ_CACRTM010000032.1"/>
</dbReference>
<dbReference type="AlphaFoldDB" id="A0A6N3GHY4"/>
<reference evidence="1" key="1">
    <citation type="submission" date="2019-11" db="EMBL/GenBank/DDBJ databases">
        <authorList>
            <person name="Feng L."/>
        </authorList>
    </citation>
    <scope>NUCLEOTIDE SEQUENCE</scope>
    <source>
        <strain evidence="1">KOxytocaLFYP65</strain>
    </source>
</reference>
<proteinExistence type="predicted"/>
<organism evidence="1">
    <name type="scientific">Klebsiella oxytoca</name>
    <dbReference type="NCBI Taxonomy" id="571"/>
    <lineage>
        <taxon>Bacteria</taxon>
        <taxon>Pseudomonadati</taxon>
        <taxon>Pseudomonadota</taxon>
        <taxon>Gammaproteobacteria</taxon>
        <taxon>Enterobacterales</taxon>
        <taxon>Enterobacteriaceae</taxon>
        <taxon>Klebsiella/Raoultella group</taxon>
        <taxon>Klebsiella</taxon>
    </lineage>
</organism>